<dbReference type="CDD" id="cd00610">
    <property type="entry name" value="OAT_like"/>
    <property type="match status" value="1"/>
</dbReference>
<dbReference type="Proteomes" id="UP000887574">
    <property type="component" value="Unplaced"/>
</dbReference>
<organism evidence="11 12">
    <name type="scientific">Ditylenchus dipsaci</name>
    <dbReference type="NCBI Taxonomy" id="166011"/>
    <lineage>
        <taxon>Eukaryota</taxon>
        <taxon>Metazoa</taxon>
        <taxon>Ecdysozoa</taxon>
        <taxon>Nematoda</taxon>
        <taxon>Chromadorea</taxon>
        <taxon>Rhabditida</taxon>
        <taxon>Tylenchina</taxon>
        <taxon>Tylenchomorpha</taxon>
        <taxon>Sphaerularioidea</taxon>
        <taxon>Anguinidae</taxon>
        <taxon>Anguininae</taxon>
        <taxon>Ditylenchus</taxon>
    </lineage>
</organism>
<dbReference type="GO" id="GO:0010121">
    <property type="term" value="P:L-arginine catabolic process to proline via ornithine"/>
    <property type="evidence" value="ECO:0007669"/>
    <property type="project" value="TreeGrafter"/>
</dbReference>
<accession>A0A915DLP6</accession>
<dbReference type="Pfam" id="PF00202">
    <property type="entry name" value="Aminotran_3"/>
    <property type="match status" value="1"/>
</dbReference>
<keyword evidence="11" id="KW-1185">Reference proteome</keyword>
<dbReference type="InterPro" id="IPR015424">
    <property type="entry name" value="PyrdxlP-dep_Trfase"/>
</dbReference>
<evidence type="ECO:0000256" key="1">
    <source>
        <dbReference type="ARBA" id="ARBA00001933"/>
    </source>
</evidence>
<evidence type="ECO:0000256" key="10">
    <source>
        <dbReference type="RuleBase" id="RU365036"/>
    </source>
</evidence>
<dbReference type="InterPro" id="IPR049704">
    <property type="entry name" value="Aminotrans_3_PPA_site"/>
</dbReference>
<comment type="catalytic activity">
    <reaction evidence="10">
        <text>a 2-oxocarboxylate + L-ornithine = L-glutamate 5-semialdehyde + an L-alpha-amino acid</text>
        <dbReference type="Rhea" id="RHEA:13877"/>
        <dbReference type="ChEBI" id="CHEBI:35179"/>
        <dbReference type="ChEBI" id="CHEBI:46911"/>
        <dbReference type="ChEBI" id="CHEBI:58066"/>
        <dbReference type="ChEBI" id="CHEBI:59869"/>
        <dbReference type="EC" id="2.6.1.13"/>
    </reaction>
</comment>
<dbReference type="FunFam" id="3.90.1150.10:FF:000152">
    <property type="entry name" value="Ornithine aminotransferase"/>
    <property type="match status" value="1"/>
</dbReference>
<dbReference type="AlphaFoldDB" id="A0A915DLP6"/>
<dbReference type="GO" id="GO:0042802">
    <property type="term" value="F:identical protein binding"/>
    <property type="evidence" value="ECO:0007669"/>
    <property type="project" value="TreeGrafter"/>
</dbReference>
<dbReference type="NCBIfam" id="TIGR01885">
    <property type="entry name" value="Orn_aminotrans"/>
    <property type="match status" value="1"/>
</dbReference>
<dbReference type="GO" id="GO:0019544">
    <property type="term" value="P:L-arginine catabolic process to L-glutamate"/>
    <property type="evidence" value="ECO:0007669"/>
    <property type="project" value="TreeGrafter"/>
</dbReference>
<sequence length="432" mass="47696">MLLSRSAKWVGVVGKRFAHTASQNRPTTFSPTCQQDYVDRELRHGAHNYKPLPVVIERGQGCRVWDVDGKPYYDFLSAYSAVNQGHCHPRLVEVMRKQSEVLTLTSRAFYNNALGEYEEYITNLFNYDKVLPMNTGVEACDTAVKLARRWAYDVKGIPANQAKIVFAENNFWGRSISAISASTDSDSYGGFGPYVPNFVTIPYNDILALEQALADPHTAAFMVEPIQGEAGVVVPSEGYLKKVRELCTAKNVLFIADEVQTGIGRTGKLMCTEHDHVRPDIVTLGKALSGGVYPISAVLCDDEIMLTIKPGQHGSTYGGNPLACKIAIEALEIVKDEQLCENATKMGKILMQELSKLPKDIVTTVRGKGLLCAIVINSKISAWQVCLKLMENGLLAKNTHGDIIRFAPPLVINEQQIRESAQIISKTIHSFM</sequence>
<dbReference type="PANTHER" id="PTHR11986:SF18">
    <property type="entry name" value="ORNITHINE AMINOTRANSFERASE, MITOCHONDRIAL"/>
    <property type="match status" value="1"/>
</dbReference>
<dbReference type="InterPro" id="IPR010164">
    <property type="entry name" value="Orn_aminotrans"/>
</dbReference>
<dbReference type="InterPro" id="IPR005814">
    <property type="entry name" value="Aminotrans_3"/>
</dbReference>
<dbReference type="Gene3D" id="3.90.1150.10">
    <property type="entry name" value="Aspartate Aminotransferase, domain 1"/>
    <property type="match status" value="1"/>
</dbReference>
<evidence type="ECO:0000256" key="2">
    <source>
        <dbReference type="ARBA" id="ARBA00004305"/>
    </source>
</evidence>
<dbReference type="InterPro" id="IPR015421">
    <property type="entry name" value="PyrdxlP-dep_Trfase_major"/>
</dbReference>
<dbReference type="PIRSF" id="PIRSF000521">
    <property type="entry name" value="Transaminase_4ab_Lys_Orn"/>
    <property type="match status" value="1"/>
</dbReference>
<reference evidence="12" key="1">
    <citation type="submission" date="2022-11" db="UniProtKB">
        <authorList>
            <consortium name="WormBaseParasite"/>
        </authorList>
    </citation>
    <scope>IDENTIFICATION</scope>
</reference>
<keyword evidence="8 9" id="KW-0663">Pyridoxal phosphate</keyword>
<dbReference type="InterPro" id="IPR015422">
    <property type="entry name" value="PyrdxlP-dep_Trfase_small"/>
</dbReference>
<comment type="pathway">
    <text evidence="3 10">Amino-acid biosynthesis; L-proline biosynthesis; L-glutamate 5-semialdehyde from L-ornithine: step 1/1.</text>
</comment>
<evidence type="ECO:0000256" key="4">
    <source>
        <dbReference type="ARBA" id="ARBA00008954"/>
    </source>
</evidence>
<proteinExistence type="inferred from homology"/>
<comment type="subcellular location">
    <subcellularLocation>
        <location evidence="2">Mitochondrion matrix</location>
    </subcellularLocation>
</comment>
<name>A0A915DLP6_9BILA</name>
<evidence type="ECO:0000256" key="3">
    <source>
        <dbReference type="ARBA" id="ARBA00004998"/>
    </source>
</evidence>
<evidence type="ECO:0000256" key="8">
    <source>
        <dbReference type="ARBA" id="ARBA00022898"/>
    </source>
</evidence>
<dbReference type="GO" id="GO:0005759">
    <property type="term" value="C:mitochondrial matrix"/>
    <property type="evidence" value="ECO:0007669"/>
    <property type="project" value="UniProtKB-SubCell"/>
</dbReference>
<dbReference type="SUPFAM" id="SSF53383">
    <property type="entry name" value="PLP-dependent transferases"/>
    <property type="match status" value="1"/>
</dbReference>
<evidence type="ECO:0000256" key="5">
    <source>
        <dbReference type="ARBA" id="ARBA00012924"/>
    </source>
</evidence>
<keyword evidence="7 10" id="KW-0808">Transferase</keyword>
<keyword evidence="6 10" id="KW-0032">Aminotransferase</keyword>
<dbReference type="PROSITE" id="PS00600">
    <property type="entry name" value="AA_TRANSFER_CLASS_3"/>
    <property type="match status" value="1"/>
</dbReference>
<comment type="similarity">
    <text evidence="4 9">Belongs to the class-III pyridoxal-phosphate-dependent aminotransferase family.</text>
</comment>
<dbReference type="GO" id="GO:0030170">
    <property type="term" value="F:pyridoxal phosphate binding"/>
    <property type="evidence" value="ECO:0007669"/>
    <property type="project" value="InterPro"/>
</dbReference>
<dbReference type="WBParaSite" id="jg2069">
    <property type="protein sequence ID" value="jg2069"/>
    <property type="gene ID" value="jg2069"/>
</dbReference>
<evidence type="ECO:0000313" key="12">
    <source>
        <dbReference type="WBParaSite" id="jg2069"/>
    </source>
</evidence>
<dbReference type="PANTHER" id="PTHR11986">
    <property type="entry name" value="AMINOTRANSFERASE CLASS III"/>
    <property type="match status" value="1"/>
</dbReference>
<dbReference type="Gene3D" id="3.40.640.10">
    <property type="entry name" value="Type I PLP-dependent aspartate aminotransferase-like (Major domain)"/>
    <property type="match status" value="1"/>
</dbReference>
<evidence type="ECO:0000256" key="9">
    <source>
        <dbReference type="RuleBase" id="RU003560"/>
    </source>
</evidence>
<evidence type="ECO:0000313" key="11">
    <source>
        <dbReference type="Proteomes" id="UP000887574"/>
    </source>
</evidence>
<dbReference type="InterPro" id="IPR050103">
    <property type="entry name" value="Class-III_PLP-dep_AT"/>
</dbReference>
<dbReference type="GO" id="GO:0004587">
    <property type="term" value="F:ornithine aminotransferase activity"/>
    <property type="evidence" value="ECO:0007669"/>
    <property type="project" value="UniProtKB-EC"/>
</dbReference>
<protein>
    <recommendedName>
        <fullName evidence="5 10">Ornithine aminotransferase</fullName>
        <ecNumber evidence="5 10">2.6.1.13</ecNumber>
    </recommendedName>
</protein>
<comment type="cofactor">
    <cofactor evidence="1 10">
        <name>pyridoxal 5'-phosphate</name>
        <dbReference type="ChEBI" id="CHEBI:597326"/>
    </cofactor>
</comment>
<evidence type="ECO:0000256" key="7">
    <source>
        <dbReference type="ARBA" id="ARBA00022679"/>
    </source>
</evidence>
<evidence type="ECO:0000256" key="6">
    <source>
        <dbReference type="ARBA" id="ARBA00022576"/>
    </source>
</evidence>
<dbReference type="EC" id="2.6.1.13" evidence="5 10"/>
<dbReference type="FunFam" id="3.40.640.10:FF:000011">
    <property type="entry name" value="Ornithine aminotransferase"/>
    <property type="match status" value="1"/>
</dbReference>